<dbReference type="Gene3D" id="3.30.160.60">
    <property type="entry name" value="Classic Zinc Finger"/>
    <property type="match status" value="5"/>
</dbReference>
<feature type="domain" description="C2H2-type" evidence="8">
    <location>
        <begin position="259"/>
        <end position="286"/>
    </location>
</feature>
<dbReference type="GO" id="GO:0001228">
    <property type="term" value="F:DNA-binding transcription activator activity, RNA polymerase II-specific"/>
    <property type="evidence" value="ECO:0007669"/>
    <property type="project" value="TreeGrafter"/>
</dbReference>
<dbReference type="SUPFAM" id="SSF57667">
    <property type="entry name" value="beta-beta-alpha zinc fingers"/>
    <property type="match status" value="5"/>
</dbReference>
<keyword evidence="3" id="KW-0677">Repeat</keyword>
<dbReference type="GO" id="GO:0008270">
    <property type="term" value="F:zinc ion binding"/>
    <property type="evidence" value="ECO:0007669"/>
    <property type="project" value="UniProtKB-KW"/>
</dbReference>
<evidence type="ECO:0000256" key="6">
    <source>
        <dbReference type="ARBA" id="ARBA00023242"/>
    </source>
</evidence>
<keyword evidence="5" id="KW-0862">Zinc</keyword>
<dbReference type="AlphaFoldDB" id="A0AAG5DA07"/>
<dbReference type="FunFam" id="3.30.160.60:FF:000145">
    <property type="entry name" value="Zinc finger protein 574"/>
    <property type="match status" value="1"/>
</dbReference>
<evidence type="ECO:0000313" key="9">
    <source>
        <dbReference type="EnsemblMetazoa" id="ENSAATROPP007745"/>
    </source>
</evidence>
<feature type="domain" description="C2H2-type" evidence="8">
    <location>
        <begin position="455"/>
        <end position="482"/>
    </location>
</feature>
<evidence type="ECO:0000313" key="10">
    <source>
        <dbReference type="Proteomes" id="UP000075880"/>
    </source>
</evidence>
<comment type="subcellular location">
    <subcellularLocation>
        <location evidence="1">Nucleus</location>
    </subcellularLocation>
</comment>
<keyword evidence="2" id="KW-0479">Metal-binding</keyword>
<dbReference type="PROSITE" id="PS50157">
    <property type="entry name" value="ZINC_FINGER_C2H2_2"/>
    <property type="match status" value="6"/>
</dbReference>
<organism evidence="9 10">
    <name type="scientific">Anopheles atroparvus</name>
    <name type="common">European mosquito</name>
    <dbReference type="NCBI Taxonomy" id="41427"/>
    <lineage>
        <taxon>Eukaryota</taxon>
        <taxon>Metazoa</taxon>
        <taxon>Ecdysozoa</taxon>
        <taxon>Arthropoda</taxon>
        <taxon>Hexapoda</taxon>
        <taxon>Insecta</taxon>
        <taxon>Pterygota</taxon>
        <taxon>Neoptera</taxon>
        <taxon>Endopterygota</taxon>
        <taxon>Diptera</taxon>
        <taxon>Nematocera</taxon>
        <taxon>Culicoidea</taxon>
        <taxon>Culicidae</taxon>
        <taxon>Anophelinae</taxon>
        <taxon>Anopheles</taxon>
    </lineage>
</organism>
<dbReference type="Pfam" id="PF00096">
    <property type="entry name" value="zf-C2H2"/>
    <property type="match status" value="5"/>
</dbReference>
<keyword evidence="6" id="KW-0539">Nucleus</keyword>
<dbReference type="InterPro" id="IPR012934">
    <property type="entry name" value="Znf_AD"/>
</dbReference>
<evidence type="ECO:0000259" key="8">
    <source>
        <dbReference type="PROSITE" id="PS50157"/>
    </source>
</evidence>
<evidence type="ECO:0000256" key="2">
    <source>
        <dbReference type="ARBA" id="ARBA00022723"/>
    </source>
</evidence>
<keyword evidence="10" id="KW-1185">Reference proteome</keyword>
<dbReference type="PANTHER" id="PTHR24376:SF216">
    <property type="entry name" value="ZINC FINGER PROTEIN 420-LIKE"/>
    <property type="match status" value="1"/>
</dbReference>
<dbReference type="SMART" id="SM00868">
    <property type="entry name" value="zf-AD"/>
    <property type="match status" value="1"/>
</dbReference>
<dbReference type="InterPro" id="IPR036236">
    <property type="entry name" value="Znf_C2H2_sf"/>
</dbReference>
<dbReference type="GO" id="GO:0005634">
    <property type="term" value="C:nucleus"/>
    <property type="evidence" value="ECO:0007669"/>
    <property type="project" value="UniProtKB-SubCell"/>
</dbReference>
<evidence type="ECO:0000256" key="5">
    <source>
        <dbReference type="ARBA" id="ARBA00022833"/>
    </source>
</evidence>
<feature type="domain" description="C2H2-type" evidence="8">
    <location>
        <begin position="483"/>
        <end position="506"/>
    </location>
</feature>
<protein>
    <recommendedName>
        <fullName evidence="8">C2H2-type domain-containing protein</fullName>
    </recommendedName>
</protein>
<proteinExistence type="predicted"/>
<name>A0AAG5DA07_ANOAO</name>
<dbReference type="SMART" id="SM00355">
    <property type="entry name" value="ZnF_C2H2"/>
    <property type="match status" value="10"/>
</dbReference>
<feature type="domain" description="C2H2-type" evidence="8">
    <location>
        <begin position="366"/>
        <end position="394"/>
    </location>
</feature>
<dbReference type="PANTHER" id="PTHR24376">
    <property type="entry name" value="ZINC FINGER PROTEIN"/>
    <property type="match status" value="1"/>
</dbReference>
<evidence type="ECO:0000256" key="1">
    <source>
        <dbReference type="ARBA" id="ARBA00004123"/>
    </source>
</evidence>
<dbReference type="InterPro" id="IPR013087">
    <property type="entry name" value="Znf_C2H2_type"/>
</dbReference>
<accession>A0AAG5DA07</accession>
<dbReference type="Pfam" id="PF07776">
    <property type="entry name" value="zf-AD"/>
    <property type="match status" value="1"/>
</dbReference>
<evidence type="ECO:0000256" key="4">
    <source>
        <dbReference type="ARBA" id="ARBA00022771"/>
    </source>
</evidence>
<evidence type="ECO:0000256" key="7">
    <source>
        <dbReference type="PROSITE-ProRule" id="PRU00042"/>
    </source>
</evidence>
<sequence length="530" mass="61753">MTEIMESESNAEHGGQSKEEMCSVCLAKSKCMSIGDPRFRQRNVSSYIARHLDLELELKTICHRCWSMLDEFHEFYEMINKQYRIQQSVTTGELQIKTDTALRGPETEPEFVEIKDEPLEPIKEEELLYDSFPADTIAATAADGINVDGVLDACGSVALKEESDAKCTRKLRSKQIHSLQPSANIEMKPPTESCEVNDKRTPLKDPKIDHDILEFYKRLVCEVCDPQKMQTCEPSIEYSNLKDLNRHMRKAHKQEKGNINCPMCDKKFRSRAKLLEHKDMHLNPERFRCNQCNEVHQNLEEHIKNKHQERIYCCEDCEKRFPTKSRLTAHIRKMHTAKDVICDQCQKPFSKYTIKDHKRAVHESNFMCEHCPRIFKSRLPLEQHLEEHKTGARPAPTATCNICGTVVRDKYCLATHMKRLHTKHAPVNCGSCGKEFKSKHNLDAHLANVCTDRSFPCTICGKQFKKKLKLKEHMTTHTKSALYQCPFCPKTFSFETQFYTHRKQVHYEQWLELQRRRKEGERFKATRIGD</sequence>
<reference evidence="9" key="1">
    <citation type="submission" date="2024-04" db="UniProtKB">
        <authorList>
            <consortium name="EnsemblMetazoa"/>
        </authorList>
    </citation>
    <scope>IDENTIFICATION</scope>
    <source>
        <strain evidence="9">EBRO</strain>
    </source>
</reference>
<dbReference type="GO" id="GO:0000978">
    <property type="term" value="F:RNA polymerase II cis-regulatory region sequence-specific DNA binding"/>
    <property type="evidence" value="ECO:0007669"/>
    <property type="project" value="TreeGrafter"/>
</dbReference>
<dbReference type="Gene3D" id="3.40.1800.20">
    <property type="match status" value="1"/>
</dbReference>
<dbReference type="Proteomes" id="UP000075880">
    <property type="component" value="Unassembled WGS sequence"/>
</dbReference>
<dbReference type="EnsemblMetazoa" id="ENSAATROPT008596">
    <property type="protein sequence ID" value="ENSAATROPP007745"/>
    <property type="gene ID" value="ENSAATROPG007012"/>
</dbReference>
<feature type="domain" description="C2H2-type" evidence="8">
    <location>
        <begin position="312"/>
        <end position="340"/>
    </location>
</feature>
<feature type="domain" description="C2H2-type" evidence="8">
    <location>
        <begin position="398"/>
        <end position="426"/>
    </location>
</feature>
<evidence type="ECO:0000256" key="3">
    <source>
        <dbReference type="ARBA" id="ARBA00022737"/>
    </source>
</evidence>
<keyword evidence="4 7" id="KW-0863">Zinc-finger</keyword>
<dbReference type="PROSITE" id="PS00028">
    <property type="entry name" value="ZINC_FINGER_C2H2_1"/>
    <property type="match status" value="6"/>
</dbReference>